<dbReference type="PRINTS" id="PR00373">
    <property type="entry name" value="GLYCHORMONER"/>
</dbReference>
<organism evidence="11 12">
    <name type="scientific">Ladona fulva</name>
    <name type="common">Scarce chaser dragonfly</name>
    <name type="synonym">Libellula fulva</name>
    <dbReference type="NCBI Taxonomy" id="123851"/>
    <lineage>
        <taxon>Eukaryota</taxon>
        <taxon>Metazoa</taxon>
        <taxon>Ecdysozoa</taxon>
        <taxon>Arthropoda</taxon>
        <taxon>Hexapoda</taxon>
        <taxon>Insecta</taxon>
        <taxon>Pterygota</taxon>
        <taxon>Palaeoptera</taxon>
        <taxon>Odonata</taxon>
        <taxon>Epiprocta</taxon>
        <taxon>Anisoptera</taxon>
        <taxon>Libelluloidea</taxon>
        <taxon>Libellulidae</taxon>
        <taxon>Ladona</taxon>
    </lineage>
</organism>
<dbReference type="GO" id="GO:0007189">
    <property type="term" value="P:adenylate cyclase-activating G protein-coupled receptor signaling pathway"/>
    <property type="evidence" value="ECO:0007669"/>
    <property type="project" value="TreeGrafter"/>
</dbReference>
<feature type="domain" description="G-protein coupled receptors family 1 profile" evidence="10">
    <location>
        <begin position="1"/>
        <end position="135"/>
    </location>
</feature>
<dbReference type="GO" id="GO:0008528">
    <property type="term" value="F:G protein-coupled peptide receptor activity"/>
    <property type="evidence" value="ECO:0007669"/>
    <property type="project" value="TreeGrafter"/>
</dbReference>
<dbReference type="InterPro" id="IPR000276">
    <property type="entry name" value="GPCR_Rhodpsn"/>
</dbReference>
<comment type="similarity">
    <text evidence="2">Belongs to the G-protein coupled receptor 1 family.</text>
</comment>
<feature type="compositionally biased region" description="Polar residues" evidence="8">
    <location>
        <begin position="48"/>
        <end position="58"/>
    </location>
</feature>
<proteinExistence type="inferred from homology"/>
<dbReference type="Gene3D" id="1.20.1070.10">
    <property type="entry name" value="Rhodopsin 7-helix transmembrane proteins"/>
    <property type="match status" value="1"/>
</dbReference>
<dbReference type="PROSITE" id="PS50262">
    <property type="entry name" value="G_PROTEIN_RECEP_F1_2"/>
    <property type="match status" value="1"/>
</dbReference>
<protein>
    <recommendedName>
        <fullName evidence="10">G-protein coupled receptors family 1 profile domain-containing protein</fullName>
    </recommendedName>
</protein>
<sequence>MENVDLPGKIYVTLLLVINGLALILISACYGNIYYVIRKNSQERQNREGASNSQQPEQGSPKLGGRTNVTSHTSSDATVAKRMALLVFTDFACKAPIAFFGLTAMGGMPLIDVTQAKILLVFFYPLNSCANPFLYALLTKQYRRDLFTLLSRHGFFARKAARYKGAFPGGENDIIKDRVETDEGKDKQTTIGCWRNCSGPNGVNSRIGCGVGANGGLASERSDRTRFTSQLSYQRGSLLTQASSLEAAKMAPKIDREEAAIEMGELEGRRGNGSDSEEISLDQTHSEGFANEQKSVWSSSGSPHPIRNSCARLALSDEQERDLRRALAEASESPVEVPPKALEVTSHI</sequence>
<evidence type="ECO:0000256" key="8">
    <source>
        <dbReference type="SAM" id="MobiDB-lite"/>
    </source>
</evidence>
<dbReference type="GO" id="GO:0016500">
    <property type="term" value="F:protein-hormone receptor activity"/>
    <property type="evidence" value="ECO:0007669"/>
    <property type="project" value="InterPro"/>
</dbReference>
<reference evidence="11" key="1">
    <citation type="submission" date="2013-04" db="EMBL/GenBank/DDBJ databases">
        <authorList>
            <person name="Qu J."/>
            <person name="Murali S.C."/>
            <person name="Bandaranaike D."/>
            <person name="Bellair M."/>
            <person name="Blankenburg K."/>
            <person name="Chao H."/>
            <person name="Dinh H."/>
            <person name="Doddapaneni H."/>
            <person name="Downs B."/>
            <person name="Dugan-Rocha S."/>
            <person name="Elkadiri S."/>
            <person name="Gnanaolivu R.D."/>
            <person name="Hernandez B."/>
            <person name="Javaid M."/>
            <person name="Jayaseelan J.C."/>
            <person name="Lee S."/>
            <person name="Li M."/>
            <person name="Ming W."/>
            <person name="Munidasa M."/>
            <person name="Muniz J."/>
            <person name="Nguyen L."/>
            <person name="Ongeri F."/>
            <person name="Osuji N."/>
            <person name="Pu L.-L."/>
            <person name="Puazo M."/>
            <person name="Qu C."/>
            <person name="Quiroz J."/>
            <person name="Raj R."/>
            <person name="Weissenberger G."/>
            <person name="Xin Y."/>
            <person name="Zou X."/>
            <person name="Han Y."/>
            <person name="Richards S."/>
            <person name="Worley K."/>
            <person name="Muzny D."/>
            <person name="Gibbs R."/>
        </authorList>
    </citation>
    <scope>NUCLEOTIDE SEQUENCE</scope>
    <source>
        <strain evidence="11">Sampled in the wild</strain>
    </source>
</reference>
<evidence type="ECO:0000256" key="9">
    <source>
        <dbReference type="SAM" id="Phobius"/>
    </source>
</evidence>
<evidence type="ECO:0000256" key="3">
    <source>
        <dbReference type="ARBA" id="ARBA00022614"/>
    </source>
</evidence>
<dbReference type="EMBL" id="KZ308801">
    <property type="protein sequence ID" value="KAG8234364.1"/>
    <property type="molecule type" value="Genomic_DNA"/>
</dbReference>
<feature type="transmembrane region" description="Helical" evidence="9">
    <location>
        <begin position="12"/>
        <end position="37"/>
    </location>
</feature>
<evidence type="ECO:0000256" key="4">
    <source>
        <dbReference type="ARBA" id="ARBA00022692"/>
    </source>
</evidence>
<evidence type="ECO:0000256" key="7">
    <source>
        <dbReference type="ARBA" id="ARBA00023136"/>
    </source>
</evidence>
<dbReference type="GO" id="GO:0009755">
    <property type="term" value="P:hormone-mediated signaling pathway"/>
    <property type="evidence" value="ECO:0007669"/>
    <property type="project" value="TreeGrafter"/>
</dbReference>
<dbReference type="InterPro" id="IPR002131">
    <property type="entry name" value="Gphrmn_rcpt_fam"/>
</dbReference>
<evidence type="ECO:0000313" key="11">
    <source>
        <dbReference type="EMBL" id="KAG8234364.1"/>
    </source>
</evidence>
<dbReference type="Pfam" id="PF00001">
    <property type="entry name" value="7tm_1"/>
    <property type="match status" value="1"/>
</dbReference>
<feature type="transmembrane region" description="Helical" evidence="9">
    <location>
        <begin position="117"/>
        <end position="138"/>
    </location>
</feature>
<keyword evidence="6 9" id="KW-1133">Transmembrane helix</keyword>
<dbReference type="GO" id="GO:0005886">
    <property type="term" value="C:plasma membrane"/>
    <property type="evidence" value="ECO:0007669"/>
    <property type="project" value="TreeGrafter"/>
</dbReference>
<feature type="transmembrane region" description="Helical" evidence="9">
    <location>
        <begin position="91"/>
        <end position="111"/>
    </location>
</feature>
<keyword evidence="4 9" id="KW-0812">Transmembrane</keyword>
<dbReference type="OrthoDB" id="5981530at2759"/>
<dbReference type="PANTHER" id="PTHR24372">
    <property type="entry name" value="GLYCOPROTEIN HORMONE RECEPTOR"/>
    <property type="match status" value="1"/>
</dbReference>
<keyword evidence="7 9" id="KW-0472">Membrane</keyword>
<feature type="compositionally biased region" description="Polar residues" evidence="8">
    <location>
        <begin position="292"/>
        <end position="302"/>
    </location>
</feature>
<dbReference type="Proteomes" id="UP000792457">
    <property type="component" value="Unassembled WGS sequence"/>
</dbReference>
<keyword evidence="12" id="KW-1185">Reference proteome</keyword>
<reference evidence="11" key="2">
    <citation type="submission" date="2017-10" db="EMBL/GenBank/DDBJ databases">
        <title>Ladona fulva Genome sequencing and assembly.</title>
        <authorList>
            <person name="Murali S."/>
            <person name="Richards S."/>
            <person name="Bandaranaike D."/>
            <person name="Bellair M."/>
            <person name="Blankenburg K."/>
            <person name="Chao H."/>
            <person name="Dinh H."/>
            <person name="Doddapaneni H."/>
            <person name="Dugan-Rocha S."/>
            <person name="Elkadiri S."/>
            <person name="Gnanaolivu R."/>
            <person name="Hernandez B."/>
            <person name="Skinner E."/>
            <person name="Javaid M."/>
            <person name="Lee S."/>
            <person name="Li M."/>
            <person name="Ming W."/>
            <person name="Munidasa M."/>
            <person name="Muniz J."/>
            <person name="Nguyen L."/>
            <person name="Hughes D."/>
            <person name="Osuji N."/>
            <person name="Pu L.-L."/>
            <person name="Puazo M."/>
            <person name="Qu C."/>
            <person name="Quiroz J."/>
            <person name="Raj R."/>
            <person name="Weissenberger G."/>
            <person name="Xin Y."/>
            <person name="Zou X."/>
            <person name="Han Y."/>
            <person name="Worley K."/>
            <person name="Muzny D."/>
            <person name="Gibbs R."/>
        </authorList>
    </citation>
    <scope>NUCLEOTIDE SEQUENCE</scope>
    <source>
        <strain evidence="11">Sampled in the wild</strain>
    </source>
</reference>
<comment type="subcellular location">
    <subcellularLocation>
        <location evidence="1">Membrane</location>
    </subcellularLocation>
</comment>
<evidence type="ECO:0000256" key="2">
    <source>
        <dbReference type="ARBA" id="ARBA00010663"/>
    </source>
</evidence>
<evidence type="ECO:0000313" key="12">
    <source>
        <dbReference type="Proteomes" id="UP000792457"/>
    </source>
</evidence>
<name>A0A8K0P886_LADFU</name>
<dbReference type="PRINTS" id="PR00237">
    <property type="entry name" value="GPCRRHODOPSN"/>
</dbReference>
<evidence type="ECO:0000259" key="10">
    <source>
        <dbReference type="PROSITE" id="PS50262"/>
    </source>
</evidence>
<feature type="region of interest" description="Disordered" evidence="8">
    <location>
        <begin position="292"/>
        <end position="348"/>
    </location>
</feature>
<evidence type="ECO:0000256" key="5">
    <source>
        <dbReference type="ARBA" id="ARBA00022737"/>
    </source>
</evidence>
<evidence type="ECO:0000256" key="6">
    <source>
        <dbReference type="ARBA" id="ARBA00022989"/>
    </source>
</evidence>
<keyword evidence="5" id="KW-0677">Repeat</keyword>
<dbReference type="AlphaFoldDB" id="A0A8K0P886"/>
<dbReference type="InterPro" id="IPR017452">
    <property type="entry name" value="GPCR_Rhodpsn_7TM"/>
</dbReference>
<dbReference type="PANTHER" id="PTHR24372:SF74">
    <property type="entry name" value="LP13728P"/>
    <property type="match status" value="1"/>
</dbReference>
<accession>A0A8K0P886</accession>
<dbReference type="SUPFAM" id="SSF81321">
    <property type="entry name" value="Family A G protein-coupled receptor-like"/>
    <property type="match status" value="1"/>
</dbReference>
<evidence type="ECO:0000256" key="1">
    <source>
        <dbReference type="ARBA" id="ARBA00004370"/>
    </source>
</evidence>
<comment type="caution">
    <text evidence="11">The sequence shown here is derived from an EMBL/GenBank/DDBJ whole genome shotgun (WGS) entry which is preliminary data.</text>
</comment>
<keyword evidence="3" id="KW-0433">Leucine-rich repeat</keyword>
<feature type="region of interest" description="Disordered" evidence="8">
    <location>
        <begin position="45"/>
        <end position="74"/>
    </location>
</feature>
<gene>
    <name evidence="11" type="ORF">J437_LFUL013252</name>
</gene>